<dbReference type="InterPro" id="IPR008906">
    <property type="entry name" value="HATC_C_dom"/>
</dbReference>
<dbReference type="AlphaFoldDB" id="H3AJE4"/>
<evidence type="ECO:0000259" key="1">
    <source>
        <dbReference type="Pfam" id="PF05699"/>
    </source>
</evidence>
<dbReference type="SUPFAM" id="SSF53098">
    <property type="entry name" value="Ribonuclease H-like"/>
    <property type="match status" value="1"/>
</dbReference>
<evidence type="ECO:0000313" key="3">
    <source>
        <dbReference type="Proteomes" id="UP000008672"/>
    </source>
</evidence>
<dbReference type="Proteomes" id="UP000008672">
    <property type="component" value="Unassembled WGS sequence"/>
</dbReference>
<reference evidence="2" key="3">
    <citation type="submission" date="2025-09" db="UniProtKB">
        <authorList>
            <consortium name="Ensembl"/>
        </authorList>
    </citation>
    <scope>IDENTIFICATION</scope>
</reference>
<dbReference type="OMA" id="KLASEEW"/>
<dbReference type="Bgee" id="ENSLACG00000008610">
    <property type="expression patterns" value="Expressed in post-anal tail muscle and 5 other cell types or tissues"/>
</dbReference>
<dbReference type="eggNOG" id="KOG1721">
    <property type="taxonomic scope" value="Eukaryota"/>
</dbReference>
<reference evidence="2" key="2">
    <citation type="submission" date="2025-08" db="UniProtKB">
        <authorList>
            <consortium name="Ensembl"/>
        </authorList>
    </citation>
    <scope>IDENTIFICATION</scope>
</reference>
<dbReference type="InParanoid" id="H3AJE4"/>
<sequence length="206" mass="24167">MDRLRSSLQQRIQDKFGYKVNQCLKKLSAADQKCFRNEAANVYERSLEYLQKWFPFDTTPLKHFSVLGLKDNFNFNDIVAAVEASGVSVNGDELYNEFCLLREVMSKLKDIDRVDTKWVEFFINNDSPNLFKLVEHVLCIPVSNAFVERVFSIMKNIWSDEKNRMRVELVKAEFCVKTNFKKTLLLENKVLLQAARSNKKYIFKNL</sequence>
<dbReference type="GO" id="GO:0046983">
    <property type="term" value="F:protein dimerization activity"/>
    <property type="evidence" value="ECO:0007669"/>
    <property type="project" value="InterPro"/>
</dbReference>
<dbReference type="PANTHER" id="PTHR46880:SF5">
    <property type="entry name" value="DUF4371 DOMAIN-CONTAINING PROTEIN"/>
    <property type="match status" value="1"/>
</dbReference>
<keyword evidence="3" id="KW-1185">Reference proteome</keyword>
<accession>H3AJE4</accession>
<reference evidence="3" key="1">
    <citation type="submission" date="2011-08" db="EMBL/GenBank/DDBJ databases">
        <title>The draft genome of Latimeria chalumnae.</title>
        <authorList>
            <person name="Di Palma F."/>
            <person name="Alfoldi J."/>
            <person name="Johnson J."/>
            <person name="Berlin A."/>
            <person name="Gnerre S."/>
            <person name="Jaffe D."/>
            <person name="MacCallum I."/>
            <person name="Young S."/>
            <person name="Walker B.J."/>
            <person name="Lander E."/>
            <person name="Lindblad-Toh K."/>
        </authorList>
    </citation>
    <scope>NUCLEOTIDE SEQUENCE [LARGE SCALE GENOMIC DNA]</scope>
    <source>
        <strain evidence="3">Wild caught</strain>
    </source>
</reference>
<protein>
    <recommendedName>
        <fullName evidence="1">HAT C-terminal dimerisation domain-containing protein</fullName>
    </recommendedName>
</protein>
<dbReference type="GeneTree" id="ENSGT00660000097029"/>
<proteinExistence type="predicted"/>
<dbReference type="InterPro" id="IPR012337">
    <property type="entry name" value="RNaseH-like_sf"/>
</dbReference>
<dbReference type="Ensembl" id="ENSLACT00000009840.1">
    <property type="protein sequence ID" value="ENSLACP00000009765.1"/>
    <property type="gene ID" value="ENSLACG00000008610.1"/>
</dbReference>
<evidence type="ECO:0000313" key="2">
    <source>
        <dbReference type="Ensembl" id="ENSLACP00000009765.1"/>
    </source>
</evidence>
<name>H3AJE4_LATCH</name>
<dbReference type="Pfam" id="PF05699">
    <property type="entry name" value="Dimer_Tnp_hAT"/>
    <property type="match status" value="1"/>
</dbReference>
<organism evidence="2 3">
    <name type="scientific">Latimeria chalumnae</name>
    <name type="common">Coelacanth</name>
    <dbReference type="NCBI Taxonomy" id="7897"/>
    <lineage>
        <taxon>Eukaryota</taxon>
        <taxon>Metazoa</taxon>
        <taxon>Chordata</taxon>
        <taxon>Craniata</taxon>
        <taxon>Vertebrata</taxon>
        <taxon>Euteleostomi</taxon>
        <taxon>Coelacanthiformes</taxon>
        <taxon>Coelacanthidae</taxon>
        <taxon>Latimeria</taxon>
    </lineage>
</organism>
<dbReference type="PANTHER" id="PTHR46880">
    <property type="entry name" value="RAS-ASSOCIATING DOMAIN-CONTAINING PROTEIN"/>
    <property type="match status" value="1"/>
</dbReference>
<dbReference type="HOGENOM" id="CLU_108305_0_0_1"/>
<dbReference type="EMBL" id="AFYH01194626">
    <property type="status" value="NOT_ANNOTATED_CDS"/>
    <property type="molecule type" value="Genomic_DNA"/>
</dbReference>
<feature type="domain" description="HAT C-terminal dimerisation" evidence="1">
    <location>
        <begin position="119"/>
        <end position="179"/>
    </location>
</feature>